<dbReference type="RefSeq" id="WP_185243218.1">
    <property type="nucleotide sequence ID" value="NZ_AP023213.1"/>
</dbReference>
<keyword evidence="2" id="KW-1185">Reference proteome</keyword>
<accession>A0A6S6M9U7</accession>
<dbReference type="KEGG" id="gbn:GEOBRER4_32740"/>
<evidence type="ECO:0000313" key="2">
    <source>
        <dbReference type="Proteomes" id="UP000515472"/>
    </source>
</evidence>
<evidence type="ECO:0000313" key="1">
    <source>
        <dbReference type="EMBL" id="BCG48524.1"/>
    </source>
</evidence>
<dbReference type="AlphaFoldDB" id="A0A6S6M9U7"/>
<name>A0A6S6M9U7_9BACT</name>
<sequence length="362" mass="39107">MKRLLFIEPNLRSPSGHYCDFVRALGSRATDAVLEVFAHPEADAMLERMAGVQVCRQEPRVGSPLAEWRTIARETRAGNPFLVLTADARHAAAVTMTAAFTGKDPNAARLFFHRPPTTVRDQYLFPLTWGAREHALAVTSTEQVAESLRGMGYRRVVCVPYPAQGPATAPEPVPFSHLLMAGAARLNKGLDLVAGMAGNWAAQGRNIPLLVQVSQKHADRHGRREGEVVRALLACGYQGLRGDDSAPDRAEYLSRFKGALVLAPYAREQFASQVSGIVLDALLLGSPVIATSGTWPGAQVERFGAGETIAERTPEALSAAVDRVLADWDGYSARACEAARTLAQEHDPARLLRVLLEGEGAL</sequence>
<evidence type="ECO:0008006" key="3">
    <source>
        <dbReference type="Google" id="ProtNLM"/>
    </source>
</evidence>
<dbReference type="Gene3D" id="3.40.50.2000">
    <property type="entry name" value="Glycogen Phosphorylase B"/>
    <property type="match status" value="1"/>
</dbReference>
<dbReference type="SUPFAM" id="SSF53756">
    <property type="entry name" value="UDP-Glycosyltransferase/glycogen phosphorylase"/>
    <property type="match status" value="1"/>
</dbReference>
<protein>
    <recommendedName>
        <fullName evidence="3">Glycosyltransferase</fullName>
    </recommendedName>
</protein>
<gene>
    <name evidence="1" type="ORF">GEOBRER4_n3420</name>
</gene>
<reference evidence="1 2" key="1">
    <citation type="submission" date="2020-06" db="EMBL/GenBank/DDBJ databases">
        <title>Interaction of electrochemicaly active bacteria, Geobacter bremensis R4 on different carbon anode.</title>
        <authorList>
            <person name="Meng L."/>
            <person name="Yoshida N."/>
        </authorList>
    </citation>
    <scope>NUCLEOTIDE SEQUENCE [LARGE SCALE GENOMIC DNA]</scope>
    <source>
        <strain evidence="1 2">R4</strain>
    </source>
</reference>
<dbReference type="EMBL" id="AP023213">
    <property type="protein sequence ID" value="BCG48524.1"/>
    <property type="molecule type" value="Genomic_DNA"/>
</dbReference>
<proteinExistence type="predicted"/>
<dbReference type="Proteomes" id="UP000515472">
    <property type="component" value="Chromosome"/>
</dbReference>
<organism evidence="1 2">
    <name type="scientific">Citrifermentans bremense</name>
    <dbReference type="NCBI Taxonomy" id="60035"/>
    <lineage>
        <taxon>Bacteria</taxon>
        <taxon>Pseudomonadati</taxon>
        <taxon>Thermodesulfobacteriota</taxon>
        <taxon>Desulfuromonadia</taxon>
        <taxon>Geobacterales</taxon>
        <taxon>Geobacteraceae</taxon>
        <taxon>Citrifermentans</taxon>
    </lineage>
</organism>